<protein>
    <recommendedName>
        <fullName evidence="10">Odorant receptor</fullName>
    </recommendedName>
</protein>
<proteinExistence type="inferred from homology"/>
<evidence type="ECO:0000313" key="13">
    <source>
        <dbReference type="Proteomes" id="UP000250275"/>
    </source>
</evidence>
<reference evidence="12 13" key="1">
    <citation type="submission" date="2015-07" db="EMBL/GenBank/DDBJ databases">
        <title>The genome of Eufriesea mexicana.</title>
        <authorList>
            <person name="Pan H."/>
            <person name="Kapheim K."/>
        </authorList>
    </citation>
    <scope>NUCLEOTIDE SEQUENCE [LARGE SCALE GENOMIC DNA]</scope>
    <source>
        <strain evidence="12">0111107269</strain>
        <tissue evidence="12">Whole body</tissue>
    </source>
</reference>
<keyword evidence="4 10" id="KW-0812">Transmembrane</keyword>
<comment type="caution">
    <text evidence="10">Lacks conserved residue(s) required for the propagation of feature annotation.</text>
</comment>
<feature type="transmembrane region" description="Helical" evidence="10">
    <location>
        <begin position="178"/>
        <end position="206"/>
    </location>
</feature>
<dbReference type="EMBL" id="KQ761473">
    <property type="protein sequence ID" value="OAD57500.1"/>
    <property type="molecule type" value="Genomic_DNA"/>
</dbReference>
<dbReference type="GO" id="GO:0007165">
    <property type="term" value="P:signal transduction"/>
    <property type="evidence" value="ECO:0007669"/>
    <property type="project" value="UniProtKB-KW"/>
</dbReference>
<comment type="similarity">
    <text evidence="10">Belongs to the insect chemoreceptor superfamily. Heteromeric odorant receptor channel (TC 1.A.69) family.</text>
</comment>
<feature type="transmembrane region" description="Helical" evidence="10">
    <location>
        <begin position="125"/>
        <end position="142"/>
    </location>
</feature>
<sequence length="466" mass="53163">MMDTRSISNPVLIGLRLTGIWPGFPHEIIVRLIWVVDLASAQIFQYRYVLKHLSLDTLTDFVDSVGTSLPYSLLCFKLISFWTNRGIFRNILLRMSHDWTYSVAAKHNVDVMINKSVLAYQCSKLIMAIYAIAVFVYASVFLELGDQSQDGGFNRTSRELLMKMDLPFAYYDSPIYEYVFVVQFVQLLSTAFAIAMLDALIISLIFHIGGQIEMLHNDIANVSVKNEEFEVLRIQIKSLINRHYRIIINAEYVESLFSYIALIQLFCNTLVICSVGFIIIVAINSHGDIKVFIKISFFYIAITTEAFIFSFAGEYLSNKSLSINNSAYDSLWYLLKPRDRRALVLLMIRSQRPLTITAGKFMDLSLEGFANNRPCEGSESSQVPLMRPRTVMSQVEGCLYPHCQRPLISLAPKPPLRQAQLSRLFKQPPPPKDAEVNIHPQHHSNQSAERPGLYNPRESQYQSVSQ</sequence>
<dbReference type="Pfam" id="PF02949">
    <property type="entry name" value="7tm_6"/>
    <property type="match status" value="1"/>
</dbReference>
<keyword evidence="13" id="KW-1185">Reference proteome</keyword>
<evidence type="ECO:0000256" key="11">
    <source>
        <dbReference type="SAM" id="MobiDB-lite"/>
    </source>
</evidence>
<keyword evidence="7 10" id="KW-0472">Membrane</keyword>
<keyword evidence="2" id="KW-1003">Cell membrane</keyword>
<evidence type="ECO:0000256" key="1">
    <source>
        <dbReference type="ARBA" id="ARBA00004651"/>
    </source>
</evidence>
<dbReference type="Proteomes" id="UP000250275">
    <property type="component" value="Unassembled WGS sequence"/>
</dbReference>
<evidence type="ECO:0000256" key="5">
    <source>
        <dbReference type="ARBA" id="ARBA00022725"/>
    </source>
</evidence>
<dbReference type="GO" id="GO:0004984">
    <property type="term" value="F:olfactory receptor activity"/>
    <property type="evidence" value="ECO:0007669"/>
    <property type="project" value="InterPro"/>
</dbReference>
<keyword evidence="5 10" id="KW-0552">Olfaction</keyword>
<evidence type="ECO:0000256" key="6">
    <source>
        <dbReference type="ARBA" id="ARBA00022989"/>
    </source>
</evidence>
<evidence type="ECO:0000256" key="8">
    <source>
        <dbReference type="ARBA" id="ARBA00023170"/>
    </source>
</evidence>
<evidence type="ECO:0000256" key="10">
    <source>
        <dbReference type="RuleBase" id="RU351113"/>
    </source>
</evidence>
<dbReference type="PANTHER" id="PTHR21137">
    <property type="entry name" value="ODORANT RECEPTOR"/>
    <property type="match status" value="1"/>
</dbReference>
<feature type="compositionally biased region" description="Polar residues" evidence="11">
    <location>
        <begin position="457"/>
        <end position="466"/>
    </location>
</feature>
<organism evidence="12 13">
    <name type="scientific">Eufriesea mexicana</name>
    <dbReference type="NCBI Taxonomy" id="516756"/>
    <lineage>
        <taxon>Eukaryota</taxon>
        <taxon>Metazoa</taxon>
        <taxon>Ecdysozoa</taxon>
        <taxon>Arthropoda</taxon>
        <taxon>Hexapoda</taxon>
        <taxon>Insecta</taxon>
        <taxon>Pterygota</taxon>
        <taxon>Neoptera</taxon>
        <taxon>Endopterygota</taxon>
        <taxon>Hymenoptera</taxon>
        <taxon>Apocrita</taxon>
        <taxon>Aculeata</taxon>
        <taxon>Apoidea</taxon>
        <taxon>Anthophila</taxon>
        <taxon>Apidae</taxon>
        <taxon>Eufriesea</taxon>
    </lineage>
</organism>
<comment type="subcellular location">
    <subcellularLocation>
        <location evidence="1 10">Cell membrane</location>
        <topology evidence="1 10">Multi-pass membrane protein</topology>
    </subcellularLocation>
</comment>
<keyword evidence="6 10" id="KW-1133">Transmembrane helix</keyword>
<evidence type="ECO:0000313" key="12">
    <source>
        <dbReference type="EMBL" id="OAD57500.1"/>
    </source>
</evidence>
<dbReference type="GO" id="GO:0005549">
    <property type="term" value="F:odorant binding"/>
    <property type="evidence" value="ECO:0007669"/>
    <property type="project" value="InterPro"/>
</dbReference>
<name>A0A310SQW9_9HYME</name>
<feature type="region of interest" description="Disordered" evidence="11">
    <location>
        <begin position="425"/>
        <end position="466"/>
    </location>
</feature>
<dbReference type="GO" id="GO:0005886">
    <property type="term" value="C:plasma membrane"/>
    <property type="evidence" value="ECO:0007669"/>
    <property type="project" value="UniProtKB-SubCell"/>
</dbReference>
<dbReference type="AlphaFoldDB" id="A0A310SQW9"/>
<evidence type="ECO:0000256" key="9">
    <source>
        <dbReference type="ARBA" id="ARBA00023224"/>
    </source>
</evidence>
<dbReference type="OrthoDB" id="6765072at2759"/>
<gene>
    <name evidence="12" type="ORF">WN48_01950</name>
</gene>
<dbReference type="InterPro" id="IPR004117">
    <property type="entry name" value="7tm6_olfct_rcpt"/>
</dbReference>
<evidence type="ECO:0000256" key="4">
    <source>
        <dbReference type="ARBA" id="ARBA00022692"/>
    </source>
</evidence>
<feature type="transmembrane region" description="Helical" evidence="10">
    <location>
        <begin position="295"/>
        <end position="316"/>
    </location>
</feature>
<accession>A0A310SQW9</accession>
<evidence type="ECO:0000256" key="2">
    <source>
        <dbReference type="ARBA" id="ARBA00022475"/>
    </source>
</evidence>
<keyword evidence="8 10" id="KW-0675">Receptor</keyword>
<evidence type="ECO:0000256" key="7">
    <source>
        <dbReference type="ARBA" id="ARBA00023136"/>
    </source>
</evidence>
<dbReference type="PANTHER" id="PTHR21137:SF35">
    <property type="entry name" value="ODORANT RECEPTOR 19A-RELATED"/>
    <property type="match status" value="1"/>
</dbReference>
<keyword evidence="9 10" id="KW-0807">Transducer</keyword>
<keyword evidence="3 10" id="KW-0716">Sensory transduction</keyword>
<evidence type="ECO:0000256" key="3">
    <source>
        <dbReference type="ARBA" id="ARBA00022606"/>
    </source>
</evidence>
<feature type="transmembrane region" description="Helical" evidence="10">
    <location>
        <begin position="256"/>
        <end position="283"/>
    </location>
</feature>